<dbReference type="AlphaFoldDB" id="A0A074YW44"/>
<protein>
    <submittedName>
        <fullName evidence="1">Uncharacterized protein</fullName>
    </submittedName>
</protein>
<feature type="non-terminal residue" evidence="1">
    <location>
        <position position="197"/>
    </location>
</feature>
<reference evidence="1 2" key="1">
    <citation type="submission" date="2013-11" db="EMBL/GenBank/DDBJ databases">
        <title>Opisthorchis viverrini - life in the bile duct.</title>
        <authorList>
            <person name="Young N.D."/>
            <person name="Nagarajan N."/>
            <person name="Lin S.J."/>
            <person name="Korhonen P.K."/>
            <person name="Jex A.R."/>
            <person name="Hall R.S."/>
            <person name="Safavi-Hemami H."/>
            <person name="Kaewkong W."/>
            <person name="Bertrand D."/>
            <person name="Gao S."/>
            <person name="Seet Q."/>
            <person name="Wongkham S."/>
            <person name="Teh B.T."/>
            <person name="Wongkham C."/>
            <person name="Intapan P.M."/>
            <person name="Maleewong W."/>
            <person name="Yang X."/>
            <person name="Hu M."/>
            <person name="Wang Z."/>
            <person name="Hofmann A."/>
            <person name="Sternberg P.W."/>
            <person name="Tan P."/>
            <person name="Wang J."/>
            <person name="Gasser R.B."/>
        </authorList>
    </citation>
    <scope>NUCLEOTIDE SEQUENCE [LARGE SCALE GENOMIC DNA]</scope>
</reference>
<dbReference type="CTD" id="20329875"/>
<dbReference type="Proteomes" id="UP000054324">
    <property type="component" value="Unassembled WGS sequence"/>
</dbReference>
<organism evidence="1 2">
    <name type="scientific">Opisthorchis viverrini</name>
    <name type="common">Southeast Asian liver fluke</name>
    <dbReference type="NCBI Taxonomy" id="6198"/>
    <lineage>
        <taxon>Eukaryota</taxon>
        <taxon>Metazoa</taxon>
        <taxon>Spiralia</taxon>
        <taxon>Lophotrochozoa</taxon>
        <taxon>Platyhelminthes</taxon>
        <taxon>Trematoda</taxon>
        <taxon>Digenea</taxon>
        <taxon>Opisthorchiida</taxon>
        <taxon>Opisthorchiata</taxon>
        <taxon>Opisthorchiidae</taxon>
        <taxon>Opisthorchis</taxon>
    </lineage>
</organism>
<evidence type="ECO:0000313" key="2">
    <source>
        <dbReference type="Proteomes" id="UP000054324"/>
    </source>
</evidence>
<dbReference type="KEGG" id="ovi:T265_15710"/>
<sequence>MGINAALQQMNHPDKIAFAVSCQSVNGQKRNPTDRSIINLLESTQNSTSSRKLCYSSRPGLAFAGSHVVIKLLYQLKNVCVRNDPEIDSTELDTSARWLEYAHNGIKQEQCRTTANRDVANAFTCVISQLAPQTKYALASRWRYRIKSIVTMEPDQKRIRGQRNNAHRIHFTEGKWMHQRSAEGYLVISPDSYPSDL</sequence>
<dbReference type="RefSeq" id="XP_009177258.1">
    <property type="nucleotide sequence ID" value="XM_009178994.1"/>
</dbReference>
<gene>
    <name evidence="1" type="ORF">T265_15710</name>
</gene>
<evidence type="ECO:0000313" key="1">
    <source>
        <dbReference type="EMBL" id="KER18996.1"/>
    </source>
</evidence>
<keyword evidence="2" id="KW-1185">Reference proteome</keyword>
<name>A0A074YW44_OPIVI</name>
<dbReference type="GeneID" id="20329875"/>
<proteinExistence type="predicted"/>
<accession>A0A074YW44</accession>
<dbReference type="EMBL" id="KL597395">
    <property type="protein sequence ID" value="KER18996.1"/>
    <property type="molecule type" value="Genomic_DNA"/>
</dbReference>